<keyword evidence="1" id="KW-1133">Transmembrane helix</keyword>
<organism evidence="2 3">
    <name type="scientific">Actinacidiphila yanglinensis</name>
    <dbReference type="NCBI Taxonomy" id="310779"/>
    <lineage>
        <taxon>Bacteria</taxon>
        <taxon>Bacillati</taxon>
        <taxon>Actinomycetota</taxon>
        <taxon>Actinomycetes</taxon>
        <taxon>Kitasatosporales</taxon>
        <taxon>Streptomycetaceae</taxon>
        <taxon>Actinacidiphila</taxon>
    </lineage>
</organism>
<dbReference type="Proteomes" id="UP000236754">
    <property type="component" value="Unassembled WGS sequence"/>
</dbReference>
<name>A0A1H6BUX6_9ACTN</name>
<accession>A0A1H6BUX6</accession>
<keyword evidence="3" id="KW-1185">Reference proteome</keyword>
<keyword evidence="1" id="KW-0812">Transmembrane</keyword>
<protein>
    <submittedName>
        <fullName evidence="2">Uncharacterized protein</fullName>
    </submittedName>
</protein>
<dbReference type="EMBL" id="FNVU01000007">
    <property type="protein sequence ID" value="SEG64237.1"/>
    <property type="molecule type" value="Genomic_DNA"/>
</dbReference>
<evidence type="ECO:0000313" key="2">
    <source>
        <dbReference type="EMBL" id="SEG64237.1"/>
    </source>
</evidence>
<dbReference type="AlphaFoldDB" id="A0A1H6BUX6"/>
<evidence type="ECO:0000313" key="3">
    <source>
        <dbReference type="Proteomes" id="UP000236754"/>
    </source>
</evidence>
<proteinExistence type="predicted"/>
<gene>
    <name evidence="2" type="ORF">SAMN05216223_107242</name>
</gene>
<feature type="transmembrane region" description="Helical" evidence="1">
    <location>
        <begin position="45"/>
        <end position="67"/>
    </location>
</feature>
<sequence length="116" mass="12182">MFVTAPVWGPVFIVVGVRDLLRLVPGTGRPIDGGSAPRQGHVVGFGLFVTVGLSAIFTAMLVSWLAFDLPPEGPARVPVALVAASLVSSLLFFPVVVISASLDMGVVERRARRASE</sequence>
<reference evidence="2 3" key="1">
    <citation type="submission" date="2016-10" db="EMBL/GenBank/DDBJ databases">
        <authorList>
            <person name="de Groot N.N."/>
        </authorList>
    </citation>
    <scope>NUCLEOTIDE SEQUENCE [LARGE SCALE GENOMIC DNA]</scope>
    <source>
        <strain evidence="2 3">CGMCC 4.2023</strain>
    </source>
</reference>
<keyword evidence="1" id="KW-0472">Membrane</keyword>
<evidence type="ECO:0000256" key="1">
    <source>
        <dbReference type="SAM" id="Phobius"/>
    </source>
</evidence>
<feature type="transmembrane region" description="Helical" evidence="1">
    <location>
        <begin position="79"/>
        <end position="102"/>
    </location>
</feature>